<dbReference type="OrthoDB" id="1822491at2"/>
<dbReference type="PROSITE" id="PS51898">
    <property type="entry name" value="TYR_RECOMBINASE"/>
    <property type="match status" value="1"/>
</dbReference>
<evidence type="ECO:0000259" key="2">
    <source>
        <dbReference type="PROSITE" id="PS51898"/>
    </source>
</evidence>
<dbReference type="GO" id="GO:0015074">
    <property type="term" value="P:DNA integration"/>
    <property type="evidence" value="ECO:0007669"/>
    <property type="project" value="InterPro"/>
</dbReference>
<dbReference type="EMBL" id="FRBI01000032">
    <property type="protein sequence ID" value="SHN28719.1"/>
    <property type="molecule type" value="Genomic_DNA"/>
</dbReference>
<reference evidence="3 4" key="1">
    <citation type="submission" date="2016-11" db="EMBL/GenBank/DDBJ databases">
        <authorList>
            <person name="Jaros S."/>
            <person name="Januszkiewicz K."/>
            <person name="Wedrychowicz H."/>
        </authorList>
    </citation>
    <scope>NUCLEOTIDE SEQUENCE [LARGE SCALE GENOMIC DNA]</scope>
    <source>
        <strain evidence="3 4">CGMCC 4.2025</strain>
    </source>
</reference>
<gene>
    <name evidence="3" type="ORF">SAMN05216499_13257</name>
</gene>
<dbReference type="AlphaFoldDB" id="A0A1M7QDI6"/>
<dbReference type="InterPro" id="IPR011010">
    <property type="entry name" value="DNA_brk_join_enz"/>
</dbReference>
<dbReference type="GO" id="GO:0006310">
    <property type="term" value="P:DNA recombination"/>
    <property type="evidence" value="ECO:0007669"/>
    <property type="project" value="UniProtKB-KW"/>
</dbReference>
<sequence>MRSSRRSGYRDESWTPHVRHVFASNAIAGGVSLLKVSRWLGHSTIQITADIYGHLTPGSGEKLKRVMDEVLASATVLVPC</sequence>
<keyword evidence="1" id="KW-0233">DNA recombination</keyword>
<dbReference type="GO" id="GO:0003677">
    <property type="term" value="F:DNA binding"/>
    <property type="evidence" value="ECO:0007669"/>
    <property type="project" value="InterPro"/>
</dbReference>
<name>A0A1M7QDI6_9ACTN</name>
<dbReference type="InterPro" id="IPR002104">
    <property type="entry name" value="Integrase_catalytic"/>
</dbReference>
<protein>
    <submittedName>
        <fullName evidence="3">Integrase</fullName>
    </submittedName>
</protein>
<evidence type="ECO:0000256" key="1">
    <source>
        <dbReference type="ARBA" id="ARBA00023172"/>
    </source>
</evidence>
<dbReference type="SUPFAM" id="SSF56349">
    <property type="entry name" value="DNA breaking-rejoining enzymes"/>
    <property type="match status" value="1"/>
</dbReference>
<accession>A0A1M7QDI6</accession>
<organism evidence="3 4">
    <name type="scientific">Actinacidiphila paucisporea</name>
    <dbReference type="NCBI Taxonomy" id="310782"/>
    <lineage>
        <taxon>Bacteria</taxon>
        <taxon>Bacillati</taxon>
        <taxon>Actinomycetota</taxon>
        <taxon>Actinomycetes</taxon>
        <taxon>Kitasatosporales</taxon>
        <taxon>Streptomycetaceae</taxon>
        <taxon>Actinacidiphila</taxon>
    </lineage>
</organism>
<dbReference type="Gene3D" id="1.10.443.10">
    <property type="entry name" value="Intergrase catalytic core"/>
    <property type="match status" value="1"/>
</dbReference>
<dbReference type="InterPro" id="IPR013762">
    <property type="entry name" value="Integrase-like_cat_sf"/>
</dbReference>
<dbReference type="Proteomes" id="UP000184111">
    <property type="component" value="Unassembled WGS sequence"/>
</dbReference>
<proteinExistence type="predicted"/>
<keyword evidence="4" id="KW-1185">Reference proteome</keyword>
<evidence type="ECO:0000313" key="4">
    <source>
        <dbReference type="Proteomes" id="UP000184111"/>
    </source>
</evidence>
<feature type="domain" description="Tyr recombinase" evidence="2">
    <location>
        <begin position="1"/>
        <end position="68"/>
    </location>
</feature>
<evidence type="ECO:0000313" key="3">
    <source>
        <dbReference type="EMBL" id="SHN28719.1"/>
    </source>
</evidence>
<dbReference type="STRING" id="310782.SAMN05216499_13257"/>